<dbReference type="InterPro" id="IPR001452">
    <property type="entry name" value="SH3_domain"/>
</dbReference>
<dbReference type="PROSITE" id="PS50002">
    <property type="entry name" value="SH3"/>
    <property type="match status" value="1"/>
</dbReference>
<feature type="region of interest" description="Disordered" evidence="11">
    <location>
        <begin position="36"/>
        <end position="99"/>
    </location>
</feature>
<dbReference type="Pfam" id="PF00595">
    <property type="entry name" value="PDZ"/>
    <property type="match status" value="1"/>
</dbReference>
<comment type="function">
    <text evidence="7">May play a role in the organization of actin filament arrays within muscle cells.</text>
</comment>
<dbReference type="CDD" id="cd09450">
    <property type="entry name" value="LIM_ALP"/>
    <property type="match status" value="1"/>
</dbReference>
<dbReference type="GO" id="GO:0005912">
    <property type="term" value="C:adherens junction"/>
    <property type="evidence" value="ECO:0007669"/>
    <property type="project" value="TreeGrafter"/>
</dbReference>
<feature type="compositionally biased region" description="Basic and acidic residues" evidence="11">
    <location>
        <begin position="845"/>
        <end position="859"/>
    </location>
</feature>
<dbReference type="SMART" id="SM00132">
    <property type="entry name" value="LIM"/>
    <property type="match status" value="1"/>
</dbReference>
<protein>
    <recommendedName>
        <fullName evidence="8">PDZ and LIM domain protein 3</fullName>
    </recommendedName>
</protein>
<evidence type="ECO:0000256" key="3">
    <source>
        <dbReference type="ARBA" id="ARBA00022490"/>
    </source>
</evidence>
<evidence type="ECO:0000256" key="7">
    <source>
        <dbReference type="ARBA" id="ARBA00037484"/>
    </source>
</evidence>
<evidence type="ECO:0000256" key="11">
    <source>
        <dbReference type="SAM" id="MobiDB-lite"/>
    </source>
</evidence>
<dbReference type="InterPro" id="IPR036034">
    <property type="entry name" value="PDZ_sf"/>
</dbReference>
<dbReference type="GO" id="GO:0030036">
    <property type="term" value="P:actin cytoskeleton organization"/>
    <property type="evidence" value="ECO:0007669"/>
    <property type="project" value="TreeGrafter"/>
</dbReference>
<dbReference type="EMBL" id="JAATIS010001721">
    <property type="protein sequence ID" value="KAG2466314.1"/>
    <property type="molecule type" value="Genomic_DNA"/>
</dbReference>
<evidence type="ECO:0000256" key="9">
    <source>
        <dbReference type="PROSITE-ProRule" id="PRU00125"/>
    </source>
</evidence>
<feature type="region of interest" description="Disordered" evidence="11">
    <location>
        <begin position="824"/>
        <end position="859"/>
    </location>
</feature>
<evidence type="ECO:0000313" key="16">
    <source>
        <dbReference type="Proteomes" id="UP000886611"/>
    </source>
</evidence>
<keyword evidence="16" id="KW-1185">Reference proteome</keyword>
<dbReference type="SUPFAM" id="SSF50044">
    <property type="entry name" value="SH3-domain"/>
    <property type="match status" value="1"/>
</dbReference>
<keyword evidence="3" id="KW-0963">Cytoplasm</keyword>
<dbReference type="SMART" id="SM00735">
    <property type="entry name" value="ZM"/>
    <property type="match status" value="1"/>
</dbReference>
<accession>A0A8X7XFD7</accession>
<dbReference type="Proteomes" id="UP000886611">
    <property type="component" value="Unassembled WGS sequence"/>
</dbReference>
<evidence type="ECO:0000313" key="15">
    <source>
        <dbReference type="EMBL" id="KAG2466314.1"/>
    </source>
</evidence>
<evidence type="ECO:0000256" key="10">
    <source>
        <dbReference type="PROSITE-ProRule" id="PRU00192"/>
    </source>
</evidence>
<feature type="domain" description="SH3" evidence="12">
    <location>
        <begin position="963"/>
        <end position="1025"/>
    </location>
</feature>
<feature type="region of interest" description="Disordered" evidence="11">
    <location>
        <begin position="782"/>
        <end position="803"/>
    </location>
</feature>
<dbReference type="GO" id="GO:0003779">
    <property type="term" value="F:actin binding"/>
    <property type="evidence" value="ECO:0007669"/>
    <property type="project" value="TreeGrafter"/>
</dbReference>
<name>A0A8X7XFD7_POLSE</name>
<feature type="non-terminal residue" evidence="15">
    <location>
        <position position="1"/>
    </location>
</feature>
<comment type="subcellular location">
    <subcellularLocation>
        <location evidence="1">Cytoplasm</location>
        <location evidence="1">Myofibril</location>
        <location evidence="1">Sarcomere</location>
        <location evidence="1">Z line</location>
    </subcellularLocation>
</comment>
<evidence type="ECO:0000256" key="4">
    <source>
        <dbReference type="ARBA" id="ARBA00022723"/>
    </source>
</evidence>
<dbReference type="PANTHER" id="PTHR24214:SF7">
    <property type="entry name" value="PDZ AND LIM DOMAIN PROTEIN 3"/>
    <property type="match status" value="1"/>
</dbReference>
<dbReference type="InterPro" id="IPR001781">
    <property type="entry name" value="Znf_LIM"/>
</dbReference>
<feature type="domain" description="LIM zinc-binding" evidence="13">
    <location>
        <begin position="1270"/>
        <end position="1329"/>
    </location>
</feature>
<dbReference type="Pfam" id="PF15936">
    <property type="entry name" value="DUF4749"/>
    <property type="match status" value="1"/>
</dbReference>
<dbReference type="SUPFAM" id="SSF50156">
    <property type="entry name" value="PDZ domain-like"/>
    <property type="match status" value="1"/>
</dbReference>
<keyword evidence="5 9" id="KW-0862">Zinc</keyword>
<dbReference type="SUPFAM" id="SSF57716">
    <property type="entry name" value="Glucocorticoid receptor-like (DNA-binding domain)"/>
    <property type="match status" value="2"/>
</dbReference>
<evidence type="ECO:0000256" key="8">
    <source>
        <dbReference type="ARBA" id="ARBA00039371"/>
    </source>
</evidence>
<dbReference type="InterPro" id="IPR050604">
    <property type="entry name" value="PDZ-LIM_domain"/>
</dbReference>
<feature type="compositionally biased region" description="Polar residues" evidence="11">
    <location>
        <begin position="56"/>
        <end position="70"/>
    </location>
</feature>
<feature type="compositionally biased region" description="Low complexity" evidence="11">
    <location>
        <begin position="794"/>
        <end position="803"/>
    </location>
</feature>
<dbReference type="GO" id="GO:0031941">
    <property type="term" value="C:filamentous actin"/>
    <property type="evidence" value="ECO:0007669"/>
    <property type="project" value="TreeGrafter"/>
</dbReference>
<feature type="domain" description="PDZ" evidence="14">
    <location>
        <begin position="1056"/>
        <end position="1110"/>
    </location>
</feature>
<dbReference type="Gene3D" id="2.10.110.10">
    <property type="entry name" value="Cysteine Rich Protein"/>
    <property type="match status" value="1"/>
</dbReference>
<dbReference type="GO" id="GO:0030018">
    <property type="term" value="C:Z disc"/>
    <property type="evidence" value="ECO:0007669"/>
    <property type="project" value="UniProtKB-SubCell"/>
</dbReference>
<comment type="caution">
    <text evidence="15">The sequence shown here is derived from an EMBL/GenBank/DDBJ whole genome shotgun (WGS) entry which is preliminary data.</text>
</comment>
<dbReference type="PROSITE" id="PS50106">
    <property type="entry name" value="PDZ"/>
    <property type="match status" value="1"/>
</dbReference>
<evidence type="ECO:0000256" key="5">
    <source>
        <dbReference type="ARBA" id="ARBA00022833"/>
    </source>
</evidence>
<evidence type="ECO:0000259" key="12">
    <source>
        <dbReference type="PROSITE" id="PS50002"/>
    </source>
</evidence>
<dbReference type="SMART" id="SM00228">
    <property type="entry name" value="PDZ"/>
    <property type="match status" value="1"/>
</dbReference>
<feature type="non-terminal residue" evidence="15">
    <location>
        <position position="1342"/>
    </location>
</feature>
<dbReference type="InterPro" id="IPR031847">
    <property type="entry name" value="PDLI1-4/Zasp-like_mid"/>
</dbReference>
<dbReference type="FunFam" id="2.30.42.10:FF:000055">
    <property type="entry name" value="PDZ and LIM domain protein 3"/>
    <property type="match status" value="1"/>
</dbReference>
<dbReference type="Gene3D" id="2.30.42.10">
    <property type="match status" value="1"/>
</dbReference>
<dbReference type="InterPro" id="IPR006643">
    <property type="entry name" value="Zasp-like_motif"/>
</dbReference>
<reference evidence="15 16" key="1">
    <citation type="journal article" date="2021" name="Cell">
        <title>Tracing the genetic footprints of vertebrate landing in non-teleost ray-finned fishes.</title>
        <authorList>
            <person name="Bi X."/>
            <person name="Wang K."/>
            <person name="Yang L."/>
            <person name="Pan H."/>
            <person name="Jiang H."/>
            <person name="Wei Q."/>
            <person name="Fang M."/>
            <person name="Yu H."/>
            <person name="Zhu C."/>
            <person name="Cai Y."/>
            <person name="He Y."/>
            <person name="Gan X."/>
            <person name="Zeng H."/>
            <person name="Yu D."/>
            <person name="Zhu Y."/>
            <person name="Jiang H."/>
            <person name="Qiu Q."/>
            <person name="Yang H."/>
            <person name="Zhang Y.E."/>
            <person name="Wang W."/>
            <person name="Zhu M."/>
            <person name="He S."/>
            <person name="Zhang G."/>
        </authorList>
    </citation>
    <scope>NUCLEOTIDE SEQUENCE [LARGE SCALE GENOMIC DNA]</scope>
    <source>
        <strain evidence="15">Bchr_013</strain>
    </source>
</reference>
<dbReference type="GO" id="GO:0061061">
    <property type="term" value="P:muscle structure development"/>
    <property type="evidence" value="ECO:0007669"/>
    <property type="project" value="TreeGrafter"/>
</dbReference>
<dbReference type="InterPro" id="IPR001478">
    <property type="entry name" value="PDZ"/>
</dbReference>
<keyword evidence="6 9" id="KW-0440">LIM domain</keyword>
<evidence type="ECO:0000256" key="6">
    <source>
        <dbReference type="ARBA" id="ARBA00023038"/>
    </source>
</evidence>
<dbReference type="Gene3D" id="2.30.30.40">
    <property type="entry name" value="SH3 Domains"/>
    <property type="match status" value="1"/>
</dbReference>
<dbReference type="Pfam" id="PF14604">
    <property type="entry name" value="SH3_9"/>
    <property type="match status" value="1"/>
</dbReference>
<dbReference type="InterPro" id="IPR036028">
    <property type="entry name" value="SH3-like_dom_sf"/>
</dbReference>
<dbReference type="PROSITE" id="PS00478">
    <property type="entry name" value="LIM_DOMAIN_1"/>
    <property type="match status" value="1"/>
</dbReference>
<dbReference type="SMART" id="SM00326">
    <property type="entry name" value="SH3"/>
    <property type="match status" value="1"/>
</dbReference>
<keyword evidence="4 9" id="KW-0479">Metal-binding</keyword>
<organism evidence="15 16">
    <name type="scientific">Polypterus senegalus</name>
    <name type="common">Senegal bichir</name>
    <dbReference type="NCBI Taxonomy" id="55291"/>
    <lineage>
        <taxon>Eukaryota</taxon>
        <taxon>Metazoa</taxon>
        <taxon>Chordata</taxon>
        <taxon>Craniata</taxon>
        <taxon>Vertebrata</taxon>
        <taxon>Euteleostomi</taxon>
        <taxon>Actinopterygii</taxon>
        <taxon>Polypteriformes</taxon>
        <taxon>Polypteridae</taxon>
        <taxon>Polypterus</taxon>
    </lineage>
</organism>
<dbReference type="GO" id="GO:0051371">
    <property type="term" value="F:muscle alpha-actinin binding"/>
    <property type="evidence" value="ECO:0007669"/>
    <property type="project" value="TreeGrafter"/>
</dbReference>
<evidence type="ECO:0000256" key="1">
    <source>
        <dbReference type="ARBA" id="ARBA00004216"/>
    </source>
</evidence>
<gene>
    <name evidence="15" type="primary">Sorbs2_1</name>
    <name evidence="15" type="ORF">GTO96_0016532</name>
</gene>
<keyword evidence="2 10" id="KW-0728">SH3 domain</keyword>
<dbReference type="GO" id="GO:0007507">
    <property type="term" value="P:heart development"/>
    <property type="evidence" value="ECO:0007669"/>
    <property type="project" value="TreeGrafter"/>
</dbReference>
<evidence type="ECO:0000256" key="2">
    <source>
        <dbReference type="ARBA" id="ARBA00022443"/>
    </source>
</evidence>
<dbReference type="PANTHER" id="PTHR24214">
    <property type="entry name" value="PDZ AND LIM DOMAIN PROTEIN ZASP"/>
    <property type="match status" value="1"/>
</dbReference>
<dbReference type="FunFam" id="2.10.110.10:FF:000026">
    <property type="entry name" value="PDZ and LIM domain protein 3"/>
    <property type="match status" value="1"/>
</dbReference>
<dbReference type="PROSITE" id="PS50023">
    <property type="entry name" value="LIM_DOMAIN_2"/>
    <property type="match status" value="1"/>
</dbReference>
<sequence>MSSEKFVHVLSRWEDGIAGCLQFVFIGTFTGERRLAESSASDYRKRRKSEPAVSHQKANSDQNANLTSPRTPDIPGINNTLRKPLTSSSPSSPSRAKGGDIATMYSPVLSCSGSSQQLDLPHCYNPPYPIIAVGSTRAISFKNGWQNNRQNAEMWSSADEAVSPKLKSRSCDDLLTDEPESLTDTQLRSESVGSLMCEEESKDSYFRSCSEPPEPRRTRIRHRSAHDAPGFLKLYRKMHHINRKDLLSSEVICSVKSRILQYEQEQHKDHLLGCKELNDEVPRDMVPTRISEFERMIQKSKSMPNLGDEMLSEDMMDSSRKGSFPKRRFSIESLLDEDNQPRLPPEGKTTHFKVKTLVPIHIEVTNEHQQRTASQFDYSDSDHDAVVSDLSDFIQIEGSSFCSESDFDHFSFTSSESFYGSGHHHHHKHLASSCKGRCPASYTRFTTMLKHERAKQDRKQQVKKEEAESGLSKLAFLVSPVPFRRKKCMPPRKQTQKPKSKASMYEALDSALKDIYEHIKAEKRRGSLPDNSILHRLIAELLPDIPERNSSLKALRKSPVNQPYYLQAQDGVVNYSSYQDDYGRSPFSACYQEMDTNNNDGNDNALCYQDQESPKDFSFAGENRYSPRNRTGPLDREKVPSAEKPQPARPPPPVQTREIGEAIAKYNFTADTNVELSLKKHSSLPRFSAPSPVLRHRSSPSLNPQKAHLQAITSEWISLTVGQSPSSTPAPTPPPFPDSLLIGELEELDSLASEVLSPSLYSSSRTITSRIKEGHFIPITSPKAFSPESHHSPQHSLASLSLLPSPSSPTLHYGQMYGDNADADNGKITDLDGNLSRNSGITALNDKEKPYKKQDMDKLSLKRSSEYDVSIKTPTSKEDQEEELCEELLSIIQGNLLKGEVHRGESLSRRSPVMFDELPKLYIEEDPGEFEKLGQKISFSTAGTKIEQAEPQRPPLIQEALQGVGDSYQALYNYTPRNEDELELKEGDIVEVMEKCDDGWFVATDKQSSTDVAIIFRESVLLQGNAEKILISITCRQEEIKMNTKEAIEMIANAWAQITPGSKASLANLCPGDIILSIEGVTTEGMTHCEAQNRIKDSTNQLNLKIQRPETKLWSPQVKEDGKSHPFKINLEAEQQEVKPIGTAHNRRAQPFVAAANIDDKRQVVSSTYNSPIGLYSASNIQDALQGQLRGLIHDKPEGSEPLSSIEQSHVYKMLQEDEEQHHEPRQSGSFRALQEFVQDESGSRPVGIRSVKAPVTKPAGSVTSVQKLPLCDKCGNGIVGTVVKARDKFRHPECFVCSDCNVNLKQKGYFFVDGQLYCETHARSRMRPPEGYDAVTVYPTA</sequence>
<dbReference type="Pfam" id="PF00412">
    <property type="entry name" value="LIM"/>
    <property type="match status" value="1"/>
</dbReference>
<feature type="region of interest" description="Disordered" evidence="11">
    <location>
        <begin position="615"/>
        <end position="655"/>
    </location>
</feature>
<proteinExistence type="predicted"/>
<evidence type="ECO:0000259" key="14">
    <source>
        <dbReference type="PROSITE" id="PS50106"/>
    </source>
</evidence>
<dbReference type="GO" id="GO:0001725">
    <property type="term" value="C:stress fiber"/>
    <property type="evidence" value="ECO:0007669"/>
    <property type="project" value="TreeGrafter"/>
</dbReference>
<dbReference type="GO" id="GO:0046872">
    <property type="term" value="F:metal ion binding"/>
    <property type="evidence" value="ECO:0007669"/>
    <property type="project" value="UniProtKB-KW"/>
</dbReference>
<evidence type="ECO:0000259" key="13">
    <source>
        <dbReference type="PROSITE" id="PS50023"/>
    </source>
</evidence>